<name>A0A8H4URJ6_9HYPO</name>
<dbReference type="OrthoDB" id="5244165at2759"/>
<feature type="compositionally biased region" description="Low complexity" evidence="1">
    <location>
        <begin position="120"/>
        <end position="139"/>
    </location>
</feature>
<dbReference type="AlphaFoldDB" id="A0A8H4URJ6"/>
<accession>A0A8H4URJ6</accession>
<evidence type="ECO:0000313" key="3">
    <source>
        <dbReference type="EMBL" id="KAF4982283.1"/>
    </source>
</evidence>
<dbReference type="Pfam" id="PF20516">
    <property type="entry name" value="PDDEXK_12"/>
    <property type="match status" value="1"/>
</dbReference>
<dbReference type="EMBL" id="JABEYC010000129">
    <property type="protein sequence ID" value="KAF4982283.1"/>
    <property type="molecule type" value="Genomic_DNA"/>
</dbReference>
<gene>
    <name evidence="3" type="ORF">FZEAL_2069</name>
</gene>
<keyword evidence="4" id="KW-1185">Reference proteome</keyword>
<protein>
    <recommendedName>
        <fullName evidence="2">PD-(D/E)XK nuclease-like domain-containing protein</fullName>
    </recommendedName>
</protein>
<comment type="caution">
    <text evidence="3">The sequence shown here is derived from an EMBL/GenBank/DDBJ whole genome shotgun (WGS) entry which is preliminary data.</text>
</comment>
<organism evidence="3 4">
    <name type="scientific">Fusarium zealandicum</name>
    <dbReference type="NCBI Taxonomy" id="1053134"/>
    <lineage>
        <taxon>Eukaryota</taxon>
        <taxon>Fungi</taxon>
        <taxon>Dikarya</taxon>
        <taxon>Ascomycota</taxon>
        <taxon>Pezizomycotina</taxon>
        <taxon>Sordariomycetes</taxon>
        <taxon>Hypocreomycetidae</taxon>
        <taxon>Hypocreales</taxon>
        <taxon>Nectriaceae</taxon>
        <taxon>Fusarium</taxon>
        <taxon>Fusarium staphyleae species complex</taxon>
    </lineage>
</organism>
<evidence type="ECO:0000259" key="2">
    <source>
        <dbReference type="Pfam" id="PF20516"/>
    </source>
</evidence>
<feature type="domain" description="PD-(D/E)XK nuclease-like" evidence="2">
    <location>
        <begin position="214"/>
        <end position="441"/>
    </location>
</feature>
<feature type="compositionally biased region" description="Polar residues" evidence="1">
    <location>
        <begin position="74"/>
        <end position="83"/>
    </location>
</feature>
<evidence type="ECO:0000256" key="1">
    <source>
        <dbReference type="SAM" id="MobiDB-lite"/>
    </source>
</evidence>
<sequence>MLTKQHLDNNETTTTADISLAQYLISMKTSQIEAWIQQVDSRINLQDSPNAITSRSTRKRKTPNTLIDLGVSSPPLSMDSTSEPDLEATPRAVSPSKRRRLDLDASISLRQPILTPGDISPTPTRSTKTSTTGKSNRSRSPVKNMADLALAEKPVQIKQITKEADLPQDARDLVRCVKQVRRGIAIIPKGKHGEVQSLLTLMEDPLDESNIYDTNMWKTDDTGADIYWDVDYELKVLQKVAARTEECTSENMSEAAWNARVHEPLLDVALAPFGASVSHWDVTKAAMDKAYLPRHGSGIDLQSKMVDFCITLGGADMTDAVKGRLKPGTYKSINHTDYQPLRFRPIAISIETKTPDGSSQEAKAQLSVWTTAYIARLRQLAGTSDNASGLGITLPIVTVRGGQWELLFAVDRADQIEILTLPLPSIGDTTSIVDCYKVVALWTHWVWCHYSLDLSRRQQHLREAVRTRTALSWTFDWITFTSVLINTTTFAAEASPKHPGPALIMVIGTKNIVSFGVAYGLTPMVERGVTTTD</sequence>
<evidence type="ECO:0000313" key="4">
    <source>
        <dbReference type="Proteomes" id="UP000635477"/>
    </source>
</evidence>
<feature type="region of interest" description="Disordered" evidence="1">
    <location>
        <begin position="50"/>
        <end position="141"/>
    </location>
</feature>
<reference evidence="3" key="2">
    <citation type="submission" date="2020-05" db="EMBL/GenBank/DDBJ databases">
        <authorList>
            <person name="Kim H.-S."/>
            <person name="Proctor R.H."/>
            <person name="Brown D.W."/>
        </authorList>
    </citation>
    <scope>NUCLEOTIDE SEQUENCE</scope>
    <source>
        <strain evidence="3">NRRL 22465</strain>
    </source>
</reference>
<dbReference type="Proteomes" id="UP000635477">
    <property type="component" value="Unassembled WGS sequence"/>
</dbReference>
<dbReference type="InterPro" id="IPR046797">
    <property type="entry name" value="PDDEXK_12"/>
</dbReference>
<reference evidence="3" key="1">
    <citation type="journal article" date="2020" name="BMC Genomics">
        <title>Correction to: Identification and distribution of gene clusters required for synthesis of sphingolipid metabolism inhibitors in diverse species of the filamentous fungus Fusarium.</title>
        <authorList>
            <person name="Kim H.S."/>
            <person name="Lohmar J.M."/>
            <person name="Busman M."/>
            <person name="Brown D.W."/>
            <person name="Naumann T.A."/>
            <person name="Divon H.H."/>
            <person name="Lysoe E."/>
            <person name="Uhlig S."/>
            <person name="Proctor R.H."/>
        </authorList>
    </citation>
    <scope>NUCLEOTIDE SEQUENCE</scope>
    <source>
        <strain evidence="3">NRRL 22465</strain>
    </source>
</reference>
<proteinExistence type="predicted"/>